<evidence type="ECO:0000313" key="2">
    <source>
        <dbReference type="EMBL" id="XBM04520.1"/>
    </source>
</evidence>
<dbReference type="InterPro" id="IPR031374">
    <property type="entry name" value="UPF0715"/>
</dbReference>
<dbReference type="GeneID" id="66361939"/>
<dbReference type="Pfam" id="PF17094">
    <property type="entry name" value="UPF0715"/>
    <property type="match status" value="1"/>
</dbReference>
<name>A0AAU7FI95_9BACI</name>
<evidence type="ECO:0000256" key="1">
    <source>
        <dbReference type="SAM" id="Phobius"/>
    </source>
</evidence>
<dbReference type="AlphaFoldDB" id="A0AAU7FI95"/>
<proteinExistence type="predicted"/>
<feature type="transmembrane region" description="Helical" evidence="1">
    <location>
        <begin position="41"/>
        <end position="61"/>
    </location>
</feature>
<keyword evidence="1" id="KW-0812">Transmembrane</keyword>
<dbReference type="EMBL" id="CP157353">
    <property type="protein sequence ID" value="XBM04520.1"/>
    <property type="molecule type" value="Genomic_DNA"/>
</dbReference>
<feature type="transmembrane region" description="Helical" evidence="1">
    <location>
        <begin position="73"/>
        <end position="91"/>
    </location>
</feature>
<accession>A0AAU7FI95</accession>
<feature type="transmembrane region" description="Helical" evidence="1">
    <location>
        <begin position="103"/>
        <end position="122"/>
    </location>
</feature>
<organism evidence="2">
    <name type="scientific">Bacillus sp. BS1807G30</name>
    <dbReference type="NCBI Taxonomy" id="3153756"/>
    <lineage>
        <taxon>Bacteria</taxon>
        <taxon>Bacillati</taxon>
        <taxon>Bacillota</taxon>
        <taxon>Bacilli</taxon>
        <taxon>Bacillales</taxon>
        <taxon>Bacillaceae</taxon>
        <taxon>Bacillus</taxon>
    </lineage>
</organism>
<dbReference type="RefSeq" id="WP_050826910.1">
    <property type="nucleotide sequence ID" value="NZ_CP157353.1"/>
</dbReference>
<protein>
    <submittedName>
        <fullName evidence="2">UPF0715 family protein</fullName>
    </submittedName>
</protein>
<feature type="transmembrane region" description="Helical" evidence="1">
    <location>
        <begin position="7"/>
        <end position="29"/>
    </location>
</feature>
<gene>
    <name evidence="2" type="ORF">ABG082_01765</name>
</gene>
<reference evidence="2" key="1">
    <citation type="submission" date="2024-05" db="EMBL/GenBank/DDBJ databases">
        <authorList>
            <person name="Liu Z."/>
        </authorList>
    </citation>
    <scope>NUCLEOTIDE SEQUENCE</scope>
    <source>
        <strain evidence="2">BS1807G30</strain>
    </source>
</reference>
<keyword evidence="1" id="KW-0472">Membrane</keyword>
<keyword evidence="1" id="KW-1133">Transmembrane helix</keyword>
<sequence length="128" mass="15026">MRMFLPAFNYVCMLILSVITATFVYTMLFAPPESRFSYVEVTSLFILIAYVLFAAPIQMVLHRHPEKFRRRDLLVYFIGAWVVCSALALWIDYGVVVFISYKVYLFSFCAAFIYWLLDSVFLKKKNQS</sequence>